<protein>
    <submittedName>
        <fullName evidence="2">Uncharacterized protein</fullName>
    </submittedName>
</protein>
<gene>
    <name evidence="2" type="ORF">DFH07DRAFT_822237</name>
</gene>
<evidence type="ECO:0000256" key="1">
    <source>
        <dbReference type="SAM" id="MobiDB-lite"/>
    </source>
</evidence>
<feature type="compositionally biased region" description="Low complexity" evidence="1">
    <location>
        <begin position="242"/>
        <end position="259"/>
    </location>
</feature>
<dbReference type="EMBL" id="JARJLG010000065">
    <property type="protein sequence ID" value="KAJ7754941.1"/>
    <property type="molecule type" value="Genomic_DNA"/>
</dbReference>
<feature type="region of interest" description="Disordered" evidence="1">
    <location>
        <begin position="143"/>
        <end position="173"/>
    </location>
</feature>
<feature type="region of interest" description="Disordered" evidence="1">
    <location>
        <begin position="96"/>
        <end position="130"/>
    </location>
</feature>
<dbReference type="AlphaFoldDB" id="A0AAD7J3A1"/>
<organism evidence="2 3">
    <name type="scientific">Mycena maculata</name>
    <dbReference type="NCBI Taxonomy" id="230809"/>
    <lineage>
        <taxon>Eukaryota</taxon>
        <taxon>Fungi</taxon>
        <taxon>Dikarya</taxon>
        <taxon>Basidiomycota</taxon>
        <taxon>Agaricomycotina</taxon>
        <taxon>Agaricomycetes</taxon>
        <taxon>Agaricomycetidae</taxon>
        <taxon>Agaricales</taxon>
        <taxon>Marasmiineae</taxon>
        <taxon>Mycenaceae</taxon>
        <taxon>Mycena</taxon>
    </lineage>
</organism>
<sequence>MRRYASAGRVLTQPVRWNSTTSATETAPKFEPELEPPPTAAPASPSLFPVPHLGGPPFARRSFRPRLDDSSAYRPDISAIAATAAEGSLSSRLARQTLQRAMAAESAVSPSPTDDKLEPESPDALLARQREFLQSRRAGWVAGDGTFAASPGQMNASPTPLAPTEDPQAVARRRELLLARREERLARERAAGPRQYSLPRTPGSQTRTPGSQSRNARPAFESERSTPMILGGPAAREGRTSDSSNRGSRGRAGMNMRGSARGGRGAARGGRDGPRGPRPRRDDEEGGQGMSGDQMFPSEIDEWLDSEDSVQIASLVGPEIPKSLNQVLHSGFGENLDTSKSDARTLREAQGGDYTLFVPRNPQHFVSAARKLGPSRHSSVALTHNKQLPAGRRVQVKELVGSVVKLS</sequence>
<proteinExistence type="predicted"/>
<feature type="compositionally biased region" description="Polar residues" evidence="1">
    <location>
        <begin position="202"/>
        <end position="215"/>
    </location>
</feature>
<evidence type="ECO:0000313" key="2">
    <source>
        <dbReference type="EMBL" id="KAJ7754941.1"/>
    </source>
</evidence>
<keyword evidence="3" id="KW-1185">Reference proteome</keyword>
<feature type="compositionally biased region" description="Basic and acidic residues" evidence="1">
    <location>
        <begin position="269"/>
        <end position="283"/>
    </location>
</feature>
<accession>A0AAD7J3A1</accession>
<feature type="region of interest" description="Disordered" evidence="1">
    <location>
        <begin position="185"/>
        <end position="296"/>
    </location>
</feature>
<evidence type="ECO:0000313" key="3">
    <source>
        <dbReference type="Proteomes" id="UP001215280"/>
    </source>
</evidence>
<name>A0AAD7J3A1_9AGAR</name>
<dbReference type="Proteomes" id="UP001215280">
    <property type="component" value="Unassembled WGS sequence"/>
</dbReference>
<reference evidence="2" key="1">
    <citation type="submission" date="2023-03" db="EMBL/GenBank/DDBJ databases">
        <title>Massive genome expansion in bonnet fungi (Mycena s.s.) driven by repeated elements and novel gene families across ecological guilds.</title>
        <authorList>
            <consortium name="Lawrence Berkeley National Laboratory"/>
            <person name="Harder C.B."/>
            <person name="Miyauchi S."/>
            <person name="Viragh M."/>
            <person name="Kuo A."/>
            <person name="Thoen E."/>
            <person name="Andreopoulos B."/>
            <person name="Lu D."/>
            <person name="Skrede I."/>
            <person name="Drula E."/>
            <person name="Henrissat B."/>
            <person name="Morin E."/>
            <person name="Kohler A."/>
            <person name="Barry K."/>
            <person name="LaButti K."/>
            <person name="Morin E."/>
            <person name="Salamov A."/>
            <person name="Lipzen A."/>
            <person name="Mereny Z."/>
            <person name="Hegedus B."/>
            <person name="Baldrian P."/>
            <person name="Stursova M."/>
            <person name="Weitz H."/>
            <person name="Taylor A."/>
            <person name="Grigoriev I.V."/>
            <person name="Nagy L.G."/>
            <person name="Martin F."/>
            <person name="Kauserud H."/>
        </authorList>
    </citation>
    <scope>NUCLEOTIDE SEQUENCE</scope>
    <source>
        <strain evidence="2">CBHHK188m</strain>
    </source>
</reference>
<feature type="region of interest" description="Disordered" evidence="1">
    <location>
        <begin position="1"/>
        <end position="70"/>
    </location>
</feature>
<comment type="caution">
    <text evidence="2">The sequence shown here is derived from an EMBL/GenBank/DDBJ whole genome shotgun (WGS) entry which is preliminary data.</text>
</comment>
<feature type="compositionally biased region" description="Polar residues" evidence="1">
    <location>
        <begin position="15"/>
        <end position="25"/>
    </location>
</feature>